<dbReference type="RefSeq" id="WP_011340051.1">
    <property type="nucleotide sequence ID" value="NC_007498.2"/>
</dbReference>
<reference evidence="3" key="1">
    <citation type="submission" date="2005-10" db="EMBL/GenBank/DDBJ databases">
        <title>Complete sequence of Pelobacter carbinolicus DSM 2380.</title>
        <authorList>
            <person name="Copeland A."/>
            <person name="Lucas S."/>
            <person name="Lapidus A."/>
            <person name="Barry K."/>
            <person name="Detter J.C."/>
            <person name="Glavina T."/>
            <person name="Hammon N."/>
            <person name="Israni S."/>
            <person name="Pitluck S."/>
            <person name="Chertkov O."/>
            <person name="Schmutz J."/>
            <person name="Larimer F."/>
            <person name="Land M."/>
            <person name="Kyrpides N."/>
            <person name="Ivanova N."/>
            <person name="Richardson P."/>
        </authorList>
    </citation>
    <scope>NUCLEOTIDE SEQUENCE [LARGE SCALE GENOMIC DNA]</scope>
    <source>
        <strain evidence="3">DSM 2380 / NBRC 103641 / GraBd1</strain>
    </source>
</reference>
<protein>
    <recommendedName>
        <fullName evidence="4">DUF2752 domain-containing protein</fullName>
    </recommendedName>
</protein>
<gene>
    <name evidence="2" type="ordered locus">Pcar_0371</name>
</gene>
<feature type="transmembrane region" description="Helical" evidence="1">
    <location>
        <begin position="111"/>
        <end position="130"/>
    </location>
</feature>
<dbReference type="AlphaFoldDB" id="Q3A7L3"/>
<evidence type="ECO:0000313" key="2">
    <source>
        <dbReference type="EMBL" id="ABA87631.2"/>
    </source>
</evidence>
<keyword evidence="1" id="KW-0812">Transmembrane</keyword>
<evidence type="ECO:0000256" key="1">
    <source>
        <dbReference type="SAM" id="Phobius"/>
    </source>
</evidence>
<dbReference type="HOGENOM" id="CLU_098258_2_1_7"/>
<keyword evidence="1" id="KW-1133">Transmembrane helix</keyword>
<sequence length="145" mass="15924">MLPERFAVRFRDWGCWRRFLLVVGAVVATGVLLCFSPVENRWFPPCPFRSLTGWYCPGCGSTRALHHLLHGRIGAAFGYNALMVVSVPFLLVRGVAGLIPGRALRGFDEKALKPAAIIGICVLVVVYGVLRNLPAYPFSFLAPHG</sequence>
<feature type="transmembrane region" description="Helical" evidence="1">
    <location>
        <begin position="20"/>
        <end position="38"/>
    </location>
</feature>
<evidence type="ECO:0008006" key="4">
    <source>
        <dbReference type="Google" id="ProtNLM"/>
    </source>
</evidence>
<dbReference type="Pfam" id="PF10825">
    <property type="entry name" value="DUF2752"/>
    <property type="match status" value="1"/>
</dbReference>
<feature type="transmembrane region" description="Helical" evidence="1">
    <location>
        <begin position="77"/>
        <end position="99"/>
    </location>
</feature>
<dbReference type="InterPro" id="IPR021215">
    <property type="entry name" value="DUF2752"/>
</dbReference>
<dbReference type="EMBL" id="CP000142">
    <property type="protein sequence ID" value="ABA87631.2"/>
    <property type="molecule type" value="Genomic_DNA"/>
</dbReference>
<organism evidence="2 3">
    <name type="scientific">Syntrophotalea carbinolica (strain DSM 2380 / NBRC 103641 / GraBd1)</name>
    <name type="common">Pelobacter carbinolicus</name>
    <dbReference type="NCBI Taxonomy" id="338963"/>
    <lineage>
        <taxon>Bacteria</taxon>
        <taxon>Pseudomonadati</taxon>
        <taxon>Thermodesulfobacteriota</taxon>
        <taxon>Desulfuromonadia</taxon>
        <taxon>Desulfuromonadales</taxon>
        <taxon>Syntrophotaleaceae</taxon>
        <taxon>Syntrophotalea</taxon>
    </lineage>
</organism>
<dbReference type="eggNOG" id="ENOG5032Y7G">
    <property type="taxonomic scope" value="Bacteria"/>
</dbReference>
<name>Q3A7L3_SYNC1</name>
<keyword evidence="1" id="KW-0472">Membrane</keyword>
<evidence type="ECO:0000313" key="3">
    <source>
        <dbReference type="Proteomes" id="UP000002534"/>
    </source>
</evidence>
<dbReference type="OrthoDB" id="9815897at2"/>
<dbReference type="STRING" id="338963.Pcar_0371"/>
<accession>Q3A7L3</accession>
<proteinExistence type="predicted"/>
<dbReference type="KEGG" id="pca:Pcar_0371"/>
<dbReference type="Proteomes" id="UP000002534">
    <property type="component" value="Chromosome"/>
</dbReference>
<reference evidence="2 3" key="2">
    <citation type="journal article" date="2012" name="BMC Genomics">
        <title>The genome of Pelobacter carbinolicus reveals surprising metabolic capabilities and physiological features.</title>
        <authorList>
            <person name="Aklujkar M."/>
            <person name="Haveman S.A."/>
            <person name="Didonato R.Jr."/>
            <person name="Chertkov O."/>
            <person name="Han C.S."/>
            <person name="Land M.L."/>
            <person name="Brown P."/>
            <person name="Lovley D.R."/>
        </authorList>
    </citation>
    <scope>NUCLEOTIDE SEQUENCE [LARGE SCALE GENOMIC DNA]</scope>
    <source>
        <strain evidence="3">DSM 2380 / NBRC 103641 / GraBd1</strain>
    </source>
</reference>
<keyword evidence="3" id="KW-1185">Reference proteome</keyword>